<evidence type="ECO:0000256" key="1">
    <source>
        <dbReference type="SAM" id="SignalP"/>
    </source>
</evidence>
<evidence type="ECO:0000313" key="6">
    <source>
        <dbReference type="Proteomes" id="UP001499990"/>
    </source>
</evidence>
<reference evidence="4" key="1">
    <citation type="journal article" date="2014" name="Int. J. Syst. Evol. Microbiol.">
        <title>Complete genome of a new Firmicutes species belonging to the dominant human colonic microbiota ('Ruminococcus bicirculans') reveals two chromosomes and a selective capacity to utilize plant glucans.</title>
        <authorList>
            <consortium name="NISC Comparative Sequencing Program"/>
            <person name="Wegmann U."/>
            <person name="Louis P."/>
            <person name="Goesmann A."/>
            <person name="Henrissat B."/>
            <person name="Duncan S.H."/>
            <person name="Flint H.J."/>
        </authorList>
    </citation>
    <scope>NUCLEOTIDE SEQUENCE</scope>
    <source>
        <strain evidence="4">JCM 9651</strain>
    </source>
</reference>
<feature type="domain" description="Ricin B lectin" evidence="3">
    <location>
        <begin position="253"/>
        <end position="330"/>
    </location>
</feature>
<evidence type="ECO:0000259" key="2">
    <source>
        <dbReference type="Pfam" id="PF03372"/>
    </source>
</evidence>
<gene>
    <name evidence="4" type="ORF">GCM10020367_01520</name>
    <name evidence="5" type="ORF">GCM10020367_67320</name>
</gene>
<evidence type="ECO:0000313" key="4">
    <source>
        <dbReference type="EMBL" id="GAA3367404.1"/>
    </source>
</evidence>
<feature type="domain" description="Endonuclease/exonuclease/phosphatase" evidence="2">
    <location>
        <begin position="38"/>
        <end position="237"/>
    </location>
</feature>
<dbReference type="Gene3D" id="2.80.10.50">
    <property type="match status" value="1"/>
</dbReference>
<dbReference type="SUPFAM" id="SSF56219">
    <property type="entry name" value="DNase I-like"/>
    <property type="match status" value="1"/>
</dbReference>
<name>A0ABP6S4K7_9ACTN</name>
<dbReference type="EMBL" id="BAAAYL010000001">
    <property type="protein sequence ID" value="GAA3380291.1"/>
    <property type="molecule type" value="Genomic_DNA"/>
</dbReference>
<reference evidence="4" key="3">
    <citation type="submission" date="2023-12" db="EMBL/GenBank/DDBJ databases">
        <authorList>
            <person name="Sun Q."/>
            <person name="Inoue M."/>
        </authorList>
    </citation>
    <scope>NUCLEOTIDE SEQUENCE</scope>
    <source>
        <strain evidence="4">JCM 9651</strain>
    </source>
</reference>
<keyword evidence="1" id="KW-0732">Signal</keyword>
<organism evidence="4 6">
    <name type="scientific">Streptomyces sannanensis</name>
    <dbReference type="NCBI Taxonomy" id="285536"/>
    <lineage>
        <taxon>Bacteria</taxon>
        <taxon>Bacillati</taxon>
        <taxon>Actinomycetota</taxon>
        <taxon>Actinomycetes</taxon>
        <taxon>Kitasatosporales</taxon>
        <taxon>Streptomycetaceae</taxon>
        <taxon>Streptomyces</taxon>
    </lineage>
</organism>
<feature type="chain" id="PRO_5045029797" description="Ricin B lectin domain-containing protein" evidence="1">
    <location>
        <begin position="30"/>
        <end position="419"/>
    </location>
</feature>
<dbReference type="Gene3D" id="3.60.10.10">
    <property type="entry name" value="Endonuclease/exonuclease/phosphatase"/>
    <property type="match status" value="1"/>
</dbReference>
<protein>
    <recommendedName>
        <fullName evidence="7">Ricin B lectin domain-containing protein</fullName>
    </recommendedName>
</protein>
<reference evidence="6" key="2">
    <citation type="journal article" date="2019" name="Int. J. Syst. Evol. Microbiol.">
        <title>The Global Catalogue of Microorganisms (GCM) 10K type strain sequencing project: providing services to taxonomists for standard genome sequencing and annotation.</title>
        <authorList>
            <consortium name="The Broad Institute Genomics Platform"/>
            <consortium name="The Broad Institute Genome Sequencing Center for Infectious Disease"/>
            <person name="Wu L."/>
            <person name="Ma J."/>
        </authorList>
    </citation>
    <scope>NUCLEOTIDE SEQUENCE [LARGE SCALE GENOMIC DNA]</scope>
    <source>
        <strain evidence="6">JCM 9651</strain>
    </source>
</reference>
<evidence type="ECO:0000313" key="5">
    <source>
        <dbReference type="EMBL" id="GAA3380291.1"/>
    </source>
</evidence>
<keyword evidence="6" id="KW-1185">Reference proteome</keyword>
<dbReference type="EMBL" id="BAAAYL010000001">
    <property type="protein sequence ID" value="GAA3367404.1"/>
    <property type="molecule type" value="Genomic_DNA"/>
</dbReference>
<feature type="signal peptide" evidence="1">
    <location>
        <begin position="1"/>
        <end position="29"/>
    </location>
</feature>
<dbReference type="PROSITE" id="PS50231">
    <property type="entry name" value="RICIN_B_LECTIN"/>
    <property type="match status" value="1"/>
</dbReference>
<dbReference type="SUPFAM" id="SSF50370">
    <property type="entry name" value="Ricin B-like lectins"/>
    <property type="match status" value="1"/>
</dbReference>
<dbReference type="Pfam" id="PF03372">
    <property type="entry name" value="Exo_endo_phos"/>
    <property type="match status" value="1"/>
</dbReference>
<sequence length="419" mass="45997">MLLLRRLTAALFTLACLCGLLATGGTAHAANPETNRVATWNMQVGRDRWQGAAAIAQDNTVLALQEVPNEPPAGARYIGTIGNTIDHYEWTIARGVTRQLYILYTTSRNLAIATAWAPGEVVEIEGMYRPALMVTRPTDDVAFASIHAASGNGFDVRPLVQDVADEANGRGLNHWAVLGDFNLTPDRARLLGLPADARIYNSGQATQQSGNELDYMISNVDTEDWQATVGDNRGSDHWPVYFSALRAGALPPELTIHADNSDRLLDVFQGNDTNGTHVIQYHANGAVNQRWRLQAIGTSASTGHMMYRIMSSDSGKCLDVNRGQQSGWGDYLNIWDCHDIDGVPGSGGNQRDTQNFTLEHPDSRMPNLTLLRNNATGLYANIRNNDRGDGAWVIQWPDQFGRFPAPNESFYLHPVIANQ</sequence>
<dbReference type="InterPro" id="IPR036691">
    <property type="entry name" value="Endo/exonu/phosph_ase_sf"/>
</dbReference>
<dbReference type="InterPro" id="IPR035992">
    <property type="entry name" value="Ricin_B-like_lectins"/>
</dbReference>
<proteinExistence type="predicted"/>
<dbReference type="InterPro" id="IPR005135">
    <property type="entry name" value="Endo/exonuclease/phosphatase"/>
</dbReference>
<evidence type="ECO:0000259" key="3">
    <source>
        <dbReference type="Pfam" id="PF14200"/>
    </source>
</evidence>
<dbReference type="InterPro" id="IPR000772">
    <property type="entry name" value="Ricin_B_lectin"/>
</dbReference>
<dbReference type="Proteomes" id="UP001499990">
    <property type="component" value="Unassembled WGS sequence"/>
</dbReference>
<dbReference type="RefSeq" id="WP_345033748.1">
    <property type="nucleotide sequence ID" value="NZ_BAAAYL010000001.1"/>
</dbReference>
<evidence type="ECO:0008006" key="7">
    <source>
        <dbReference type="Google" id="ProtNLM"/>
    </source>
</evidence>
<comment type="caution">
    <text evidence="4">The sequence shown here is derived from an EMBL/GenBank/DDBJ whole genome shotgun (WGS) entry which is preliminary data.</text>
</comment>
<dbReference type="CDD" id="cd00161">
    <property type="entry name" value="beta-trefoil_Ricin-like"/>
    <property type="match status" value="1"/>
</dbReference>
<dbReference type="Pfam" id="PF14200">
    <property type="entry name" value="RicinB_lectin_2"/>
    <property type="match status" value="1"/>
</dbReference>
<accession>A0ABP6S4K7</accession>